<accession>A0A8G2C8E5</accession>
<name>A0A8G2C8E5_9BACT</name>
<dbReference type="AlphaFoldDB" id="A0A8G2C8E5"/>
<comment type="caution">
    <text evidence="1">The sequence shown here is derived from an EMBL/GenBank/DDBJ whole genome shotgun (WGS) entry which is preliminary data.</text>
</comment>
<sequence>MNGCRRCNDNKMLNYYCEKCGMLGFSKGPNGAWVANTGDVVKVVQAGGIKNGCPTCSSTVTEREENFCVWCKPEETN</sequence>
<gene>
    <name evidence="1" type="ORF">SAMN05660830_01047</name>
</gene>
<dbReference type="Proteomes" id="UP000184001">
    <property type="component" value="Unassembled WGS sequence"/>
</dbReference>
<reference evidence="1 2" key="1">
    <citation type="submission" date="2016-11" db="EMBL/GenBank/DDBJ databases">
        <authorList>
            <person name="Varghese N."/>
            <person name="Submissions S."/>
        </authorList>
    </citation>
    <scope>NUCLEOTIDE SEQUENCE [LARGE SCALE GENOMIC DNA]</scope>
    <source>
        <strain evidence="1 2">DSM 17919</strain>
    </source>
</reference>
<protein>
    <submittedName>
        <fullName evidence="1">Uncharacterized protein</fullName>
    </submittedName>
</protein>
<organism evidence="1 2">
    <name type="scientific">Halodesulfovibrio aestuarii</name>
    <dbReference type="NCBI Taxonomy" id="126333"/>
    <lineage>
        <taxon>Bacteria</taxon>
        <taxon>Pseudomonadati</taxon>
        <taxon>Thermodesulfobacteriota</taxon>
        <taxon>Desulfovibrionia</taxon>
        <taxon>Desulfovibrionales</taxon>
        <taxon>Desulfovibrionaceae</taxon>
        <taxon>Halodesulfovibrio</taxon>
    </lineage>
</organism>
<evidence type="ECO:0000313" key="1">
    <source>
        <dbReference type="EMBL" id="SHI80327.1"/>
    </source>
</evidence>
<dbReference type="EMBL" id="FQZR01000002">
    <property type="protein sequence ID" value="SHI80327.1"/>
    <property type="molecule type" value="Genomic_DNA"/>
</dbReference>
<evidence type="ECO:0000313" key="2">
    <source>
        <dbReference type="Proteomes" id="UP000184001"/>
    </source>
</evidence>
<proteinExistence type="predicted"/>